<dbReference type="PANTHER" id="PTHR42718:SF43">
    <property type="entry name" value="LINCOMYCIN RESISTANCE PROTEIN LMRB"/>
    <property type="match status" value="1"/>
</dbReference>
<feature type="transmembrane region" description="Helical" evidence="7">
    <location>
        <begin position="296"/>
        <end position="320"/>
    </location>
</feature>
<dbReference type="PROSITE" id="PS50850">
    <property type="entry name" value="MFS"/>
    <property type="match status" value="1"/>
</dbReference>
<evidence type="ECO:0000256" key="7">
    <source>
        <dbReference type="SAM" id="Phobius"/>
    </source>
</evidence>
<keyword evidence="4 7" id="KW-0812">Transmembrane</keyword>
<feature type="transmembrane region" description="Helical" evidence="7">
    <location>
        <begin position="357"/>
        <end position="378"/>
    </location>
</feature>
<evidence type="ECO:0000256" key="6">
    <source>
        <dbReference type="ARBA" id="ARBA00023136"/>
    </source>
</evidence>
<dbReference type="EMBL" id="BMLW01000013">
    <property type="protein sequence ID" value="GGP14919.1"/>
    <property type="molecule type" value="Genomic_DNA"/>
</dbReference>
<dbReference type="SUPFAM" id="SSF103473">
    <property type="entry name" value="MFS general substrate transporter"/>
    <property type="match status" value="1"/>
</dbReference>
<feature type="transmembrane region" description="Helical" evidence="7">
    <location>
        <begin position="199"/>
        <end position="218"/>
    </location>
</feature>
<evidence type="ECO:0000256" key="2">
    <source>
        <dbReference type="ARBA" id="ARBA00022448"/>
    </source>
</evidence>
<dbReference type="Proteomes" id="UP000641206">
    <property type="component" value="Unassembled WGS sequence"/>
</dbReference>
<comment type="caution">
    <text evidence="9">The sequence shown here is derived from an EMBL/GenBank/DDBJ whole genome shotgun (WGS) entry which is preliminary data.</text>
</comment>
<evidence type="ECO:0000256" key="3">
    <source>
        <dbReference type="ARBA" id="ARBA00022475"/>
    </source>
</evidence>
<keyword evidence="10" id="KW-1185">Reference proteome</keyword>
<evidence type="ECO:0000256" key="4">
    <source>
        <dbReference type="ARBA" id="ARBA00022692"/>
    </source>
</evidence>
<feature type="transmembrane region" description="Helical" evidence="7">
    <location>
        <begin position="404"/>
        <end position="424"/>
    </location>
</feature>
<protein>
    <submittedName>
        <fullName evidence="9">Lincomycin resistance protein LmrB</fullName>
    </submittedName>
</protein>
<gene>
    <name evidence="9" type="primary">lmrB</name>
    <name evidence="9" type="ORF">GCM10011346_40850</name>
</gene>
<dbReference type="InterPro" id="IPR011701">
    <property type="entry name" value="MFS"/>
</dbReference>
<accession>A0ABQ2P0C2</accession>
<evidence type="ECO:0000259" key="8">
    <source>
        <dbReference type="PROSITE" id="PS50850"/>
    </source>
</evidence>
<feature type="transmembrane region" description="Helical" evidence="7">
    <location>
        <begin position="167"/>
        <end position="187"/>
    </location>
</feature>
<sequence>MENHIQVKKPKTMAFVLIAGAFVGLFSETALNMALSNIMDEFSISPATVQWLTTGYLLTLGVLVPISALLIKWFSTRKLVIAGLILSIIGTIFAGISTNFQMLLMGRVIQAMGTGIILPLMMNVILLIFPMHRRGIVMGMMGLVITTAPAIGPTLSGFIVTALHWSYIFWISFVFYLLLLIFGVSKIENVSDITKPKIDFISIFLSTIGFGLFIYALSTMAEKSLSSLLVLLPLLTGILALVIFVWRQFKMTEPMMNLSVFKYPMFTLGTVLLFLGMLVILSTGILLPMYLKGALLFSAAMAGLMLLPGNVLNALMSPIVGSLFDKFGAKKFLILGFFLVFVANLSFVLTITATTPIWQVVTAYMILFLGISMIIMPAQTNGLNQLPRNLYADGSAVMNTLQQIAGSIGTVIAITLMVSGQNLFVDKFPESTSEELLAAGTKYTFVFIMTFALIGLFFSLFVKKKQINKYT</sequence>
<name>A0ABQ2P0C2_9BACI</name>
<keyword evidence="2" id="KW-0813">Transport</keyword>
<dbReference type="InterPro" id="IPR036259">
    <property type="entry name" value="MFS_trans_sf"/>
</dbReference>
<feature type="transmembrane region" description="Helical" evidence="7">
    <location>
        <begin position="12"/>
        <end position="31"/>
    </location>
</feature>
<feature type="transmembrane region" description="Helical" evidence="7">
    <location>
        <begin position="444"/>
        <end position="462"/>
    </location>
</feature>
<feature type="domain" description="Major facilitator superfamily (MFS) profile" evidence="8">
    <location>
        <begin position="13"/>
        <end position="467"/>
    </location>
</feature>
<keyword evidence="5 7" id="KW-1133">Transmembrane helix</keyword>
<comment type="subcellular location">
    <subcellularLocation>
        <location evidence="1">Cell membrane</location>
        <topology evidence="1">Multi-pass membrane protein</topology>
    </subcellularLocation>
</comment>
<dbReference type="Gene3D" id="1.20.1250.20">
    <property type="entry name" value="MFS general substrate transporter like domains"/>
    <property type="match status" value="1"/>
</dbReference>
<keyword evidence="6 7" id="KW-0472">Membrane</keyword>
<evidence type="ECO:0000313" key="9">
    <source>
        <dbReference type="EMBL" id="GGP14919.1"/>
    </source>
</evidence>
<reference evidence="10" key="1">
    <citation type="journal article" date="2019" name="Int. J. Syst. Evol. Microbiol.">
        <title>The Global Catalogue of Microorganisms (GCM) 10K type strain sequencing project: providing services to taxonomists for standard genome sequencing and annotation.</title>
        <authorList>
            <consortium name="The Broad Institute Genomics Platform"/>
            <consortium name="The Broad Institute Genome Sequencing Center for Infectious Disease"/>
            <person name="Wu L."/>
            <person name="Ma J."/>
        </authorList>
    </citation>
    <scope>NUCLEOTIDE SEQUENCE [LARGE SCALE GENOMIC DNA]</scope>
    <source>
        <strain evidence="10">CGMCC 1.7693</strain>
    </source>
</reference>
<dbReference type="NCBIfam" id="TIGR00711">
    <property type="entry name" value="efflux_EmrB"/>
    <property type="match status" value="1"/>
</dbReference>
<evidence type="ECO:0000313" key="10">
    <source>
        <dbReference type="Proteomes" id="UP000641206"/>
    </source>
</evidence>
<dbReference type="InterPro" id="IPR004638">
    <property type="entry name" value="EmrB-like"/>
</dbReference>
<feature type="transmembrane region" description="Helical" evidence="7">
    <location>
        <begin position="266"/>
        <end position="290"/>
    </location>
</feature>
<keyword evidence="3" id="KW-1003">Cell membrane</keyword>
<dbReference type="InterPro" id="IPR020846">
    <property type="entry name" value="MFS_dom"/>
</dbReference>
<dbReference type="Pfam" id="PF07690">
    <property type="entry name" value="MFS_1"/>
    <property type="match status" value="1"/>
</dbReference>
<feature type="transmembrane region" description="Helical" evidence="7">
    <location>
        <begin position="78"/>
        <end position="96"/>
    </location>
</feature>
<dbReference type="PRINTS" id="PR01036">
    <property type="entry name" value="TCRTETB"/>
</dbReference>
<dbReference type="Gene3D" id="1.20.1720.10">
    <property type="entry name" value="Multidrug resistance protein D"/>
    <property type="match status" value="1"/>
</dbReference>
<dbReference type="PANTHER" id="PTHR42718">
    <property type="entry name" value="MAJOR FACILITATOR SUPERFAMILY MULTIDRUG TRANSPORTER MFSC"/>
    <property type="match status" value="1"/>
</dbReference>
<proteinExistence type="predicted"/>
<evidence type="ECO:0000256" key="5">
    <source>
        <dbReference type="ARBA" id="ARBA00022989"/>
    </source>
</evidence>
<evidence type="ECO:0000256" key="1">
    <source>
        <dbReference type="ARBA" id="ARBA00004651"/>
    </source>
</evidence>
<feature type="transmembrane region" description="Helical" evidence="7">
    <location>
        <begin position="108"/>
        <end position="129"/>
    </location>
</feature>
<organism evidence="9 10">
    <name type="scientific">Oceanobacillus neutriphilus</name>
    <dbReference type="NCBI Taxonomy" id="531815"/>
    <lineage>
        <taxon>Bacteria</taxon>
        <taxon>Bacillati</taxon>
        <taxon>Bacillota</taxon>
        <taxon>Bacilli</taxon>
        <taxon>Bacillales</taxon>
        <taxon>Bacillaceae</taxon>
        <taxon>Oceanobacillus</taxon>
    </lineage>
</organism>
<feature type="transmembrane region" description="Helical" evidence="7">
    <location>
        <begin position="51"/>
        <end position="71"/>
    </location>
</feature>
<feature type="transmembrane region" description="Helical" evidence="7">
    <location>
        <begin position="332"/>
        <end position="351"/>
    </location>
</feature>
<feature type="transmembrane region" description="Helical" evidence="7">
    <location>
        <begin position="224"/>
        <end position="246"/>
    </location>
</feature>
<dbReference type="RefSeq" id="WP_188736626.1">
    <property type="nucleotide sequence ID" value="NZ_BMLW01000013.1"/>
</dbReference>
<feature type="transmembrane region" description="Helical" evidence="7">
    <location>
        <begin position="136"/>
        <end position="161"/>
    </location>
</feature>
<dbReference type="CDD" id="cd17503">
    <property type="entry name" value="MFS_LmrB_MDR_like"/>
    <property type="match status" value="1"/>
</dbReference>